<gene>
    <name evidence="11" type="primary">pstA</name>
    <name evidence="11" type="ORF">ENO59_02675</name>
</gene>
<evidence type="ECO:0000256" key="8">
    <source>
        <dbReference type="ARBA" id="ARBA00023136"/>
    </source>
</evidence>
<feature type="transmembrane region" description="Helical" evidence="9">
    <location>
        <begin position="149"/>
        <end position="167"/>
    </location>
</feature>
<dbReference type="SUPFAM" id="SSF161098">
    <property type="entry name" value="MetI-like"/>
    <property type="match status" value="1"/>
</dbReference>
<dbReference type="PANTHER" id="PTHR43470:SF5">
    <property type="entry name" value="PHOSPHATE TRANSPORT SYSTEM PERMEASE PROTEIN PSTA"/>
    <property type="match status" value="1"/>
</dbReference>
<dbReference type="InterPro" id="IPR005672">
    <property type="entry name" value="Phosphate_PstA"/>
</dbReference>
<feature type="transmembrane region" description="Helical" evidence="9">
    <location>
        <begin position="222"/>
        <end position="241"/>
    </location>
</feature>
<evidence type="ECO:0000256" key="3">
    <source>
        <dbReference type="ARBA" id="ARBA00016864"/>
    </source>
</evidence>
<evidence type="ECO:0000256" key="9">
    <source>
        <dbReference type="RuleBase" id="RU363043"/>
    </source>
</evidence>
<feature type="transmembrane region" description="Helical" evidence="9">
    <location>
        <begin position="25"/>
        <end position="46"/>
    </location>
</feature>
<dbReference type="AlphaFoldDB" id="A0A7V2AZC5"/>
<evidence type="ECO:0000256" key="4">
    <source>
        <dbReference type="ARBA" id="ARBA00022448"/>
    </source>
</evidence>
<dbReference type="CDD" id="cd06261">
    <property type="entry name" value="TM_PBP2"/>
    <property type="match status" value="1"/>
</dbReference>
<feature type="domain" description="ABC transmembrane type-1" evidence="10">
    <location>
        <begin position="78"/>
        <end position="283"/>
    </location>
</feature>
<comment type="similarity">
    <text evidence="2 9">Belongs to the binding-protein-dependent transport system permease family. CysTW subfamily.</text>
</comment>
<dbReference type="NCBIfam" id="TIGR00974">
    <property type="entry name" value="3a0107s02c"/>
    <property type="match status" value="1"/>
</dbReference>
<protein>
    <recommendedName>
        <fullName evidence="3 9">Phosphate transport system permease protein PstA</fullName>
    </recommendedName>
</protein>
<dbReference type="PANTHER" id="PTHR43470">
    <property type="entry name" value="PHOSPHATE TRANSPORT SYSTEM PERMEASE PROTEIN PSTA-RELATED"/>
    <property type="match status" value="1"/>
</dbReference>
<evidence type="ECO:0000259" key="10">
    <source>
        <dbReference type="PROSITE" id="PS50928"/>
    </source>
</evidence>
<proteinExistence type="inferred from homology"/>
<reference evidence="11" key="1">
    <citation type="journal article" date="2020" name="mSystems">
        <title>Genome- and Community-Level Interaction Insights into Carbon Utilization and Element Cycling Functions of Hydrothermarchaeota in Hydrothermal Sediment.</title>
        <authorList>
            <person name="Zhou Z."/>
            <person name="Liu Y."/>
            <person name="Xu W."/>
            <person name="Pan J."/>
            <person name="Luo Z.H."/>
            <person name="Li M."/>
        </authorList>
    </citation>
    <scope>NUCLEOTIDE SEQUENCE [LARGE SCALE GENOMIC DNA]</scope>
    <source>
        <strain evidence="11">SpSt-143</strain>
    </source>
</reference>
<accession>A0A7V2AZC5</accession>
<dbReference type="InterPro" id="IPR000515">
    <property type="entry name" value="MetI-like"/>
</dbReference>
<keyword evidence="6 9" id="KW-0812">Transmembrane</keyword>
<sequence>MVEVEAAVAARFDPRPIERRRIGQVLAVVLFFSTTFGLLVLLTLLVDVVQKGLPWLDWQFLTSYPSRNPEEAGIKSAIVGSFWMMLLTALFSVPVGIGAAIYLEEYAPRGWFLRLVQLNIANLAGIPSVIYGILGLGLFVRFFGLGRSLLAGALTMSLLVLPIIVISTQEALRAIPQGIRESAYALGATRWQVVSSHLLPIAAPGILTGVILSLSRAMGETAPLIMIGALTFIAFLPSSLLDPFTVLPIQIFNWTARPQEAFRGLAAAAILVLMVFLLLMNLSAILLRNYYERHRPH</sequence>
<dbReference type="GO" id="GO:0005886">
    <property type="term" value="C:plasma membrane"/>
    <property type="evidence" value="ECO:0007669"/>
    <property type="project" value="UniProtKB-SubCell"/>
</dbReference>
<dbReference type="PROSITE" id="PS50928">
    <property type="entry name" value="ABC_TM1"/>
    <property type="match status" value="1"/>
</dbReference>
<evidence type="ECO:0000313" key="11">
    <source>
        <dbReference type="EMBL" id="HER95413.1"/>
    </source>
</evidence>
<feature type="transmembrane region" description="Helical" evidence="9">
    <location>
        <begin position="82"/>
        <end position="103"/>
    </location>
</feature>
<comment type="caution">
    <text evidence="11">The sequence shown here is derived from an EMBL/GenBank/DDBJ whole genome shotgun (WGS) entry which is preliminary data.</text>
</comment>
<feature type="transmembrane region" description="Helical" evidence="9">
    <location>
        <begin position="123"/>
        <end position="143"/>
    </location>
</feature>
<dbReference type="GO" id="GO:0035435">
    <property type="term" value="P:phosphate ion transmembrane transport"/>
    <property type="evidence" value="ECO:0007669"/>
    <property type="project" value="InterPro"/>
</dbReference>
<evidence type="ECO:0000256" key="5">
    <source>
        <dbReference type="ARBA" id="ARBA00022475"/>
    </source>
</evidence>
<keyword evidence="8 9" id="KW-0472">Membrane</keyword>
<dbReference type="Gene3D" id="1.10.3720.10">
    <property type="entry name" value="MetI-like"/>
    <property type="match status" value="1"/>
</dbReference>
<evidence type="ECO:0000256" key="7">
    <source>
        <dbReference type="ARBA" id="ARBA00022989"/>
    </source>
</evidence>
<dbReference type="EMBL" id="DSGB01000003">
    <property type="protein sequence ID" value="HER95413.1"/>
    <property type="molecule type" value="Genomic_DNA"/>
</dbReference>
<organism evidence="11">
    <name type="scientific">Rhodothermus marinus</name>
    <name type="common">Rhodothermus obamensis</name>
    <dbReference type="NCBI Taxonomy" id="29549"/>
    <lineage>
        <taxon>Bacteria</taxon>
        <taxon>Pseudomonadati</taxon>
        <taxon>Rhodothermota</taxon>
        <taxon>Rhodothermia</taxon>
        <taxon>Rhodothermales</taxon>
        <taxon>Rhodothermaceae</taxon>
        <taxon>Rhodothermus</taxon>
    </lineage>
</organism>
<keyword evidence="5 9" id="KW-1003">Cell membrane</keyword>
<dbReference type="InterPro" id="IPR035906">
    <property type="entry name" value="MetI-like_sf"/>
</dbReference>
<name>A0A7V2AZC5_RHOMR</name>
<evidence type="ECO:0000256" key="1">
    <source>
        <dbReference type="ARBA" id="ARBA00004651"/>
    </source>
</evidence>
<dbReference type="Pfam" id="PF00528">
    <property type="entry name" value="BPD_transp_1"/>
    <property type="match status" value="1"/>
</dbReference>
<dbReference type="GO" id="GO:0005315">
    <property type="term" value="F:phosphate transmembrane transporter activity"/>
    <property type="evidence" value="ECO:0007669"/>
    <property type="project" value="InterPro"/>
</dbReference>
<keyword evidence="7 9" id="KW-1133">Transmembrane helix</keyword>
<keyword evidence="4" id="KW-0813">Transport</keyword>
<evidence type="ECO:0000256" key="6">
    <source>
        <dbReference type="ARBA" id="ARBA00022692"/>
    </source>
</evidence>
<comment type="subcellular location">
    <subcellularLocation>
        <location evidence="1 9">Cell membrane</location>
        <topology evidence="1 9">Multi-pass membrane protein</topology>
    </subcellularLocation>
</comment>
<evidence type="ECO:0000256" key="2">
    <source>
        <dbReference type="ARBA" id="ARBA00007069"/>
    </source>
</evidence>
<feature type="transmembrane region" description="Helical" evidence="9">
    <location>
        <begin position="261"/>
        <end position="287"/>
    </location>
</feature>